<dbReference type="KEGG" id="cmav:ABHF33_13460"/>
<dbReference type="AlphaFoldDB" id="A0AAU7F7I2"/>
<protein>
    <submittedName>
        <fullName evidence="1">Uncharacterized protein</fullName>
    </submittedName>
</protein>
<dbReference type="RefSeq" id="WP_348944424.1">
    <property type="nucleotide sequence ID" value="NZ_CP157355.1"/>
</dbReference>
<reference evidence="1" key="1">
    <citation type="submission" date="2024-05" db="EMBL/GenBank/DDBJ databases">
        <authorList>
            <person name="Yang L."/>
            <person name="Pan L."/>
        </authorList>
    </citation>
    <scope>NUCLEOTIDE SEQUENCE</scope>
    <source>
        <strain evidence="1">FCG-7</strain>
    </source>
</reference>
<evidence type="ECO:0000313" key="1">
    <source>
        <dbReference type="EMBL" id="XBM00057.1"/>
    </source>
</evidence>
<dbReference type="EMBL" id="CP157355">
    <property type="protein sequence ID" value="XBM00057.1"/>
    <property type="molecule type" value="Genomic_DNA"/>
</dbReference>
<proteinExistence type="predicted"/>
<gene>
    <name evidence="1" type="ORF">ABHF33_13460</name>
</gene>
<accession>A0AAU7F7I2</accession>
<sequence>MAMPIEINSKIALQLGGCFGRVAKFWQRKDEGRNLMVSCLSFFNHPHRHSA</sequence>
<organism evidence="1">
    <name type="scientific">Chitinibacter mangrovi</name>
    <dbReference type="NCBI Taxonomy" id="3153927"/>
    <lineage>
        <taxon>Bacteria</taxon>
        <taxon>Pseudomonadati</taxon>
        <taxon>Pseudomonadota</taxon>
        <taxon>Betaproteobacteria</taxon>
        <taxon>Neisseriales</taxon>
        <taxon>Chitinibacteraceae</taxon>
        <taxon>Chitinibacter</taxon>
    </lineage>
</organism>
<name>A0AAU7F7I2_9NEIS</name>